<dbReference type="STRING" id="1503980.A0A260ZMN2"/>
<dbReference type="InterPro" id="IPR007284">
    <property type="entry name" value="Ground-like_dom"/>
</dbReference>
<accession>A0A260ZMN2</accession>
<dbReference type="AlphaFoldDB" id="A0A260ZMN2"/>
<dbReference type="Pfam" id="PF04155">
    <property type="entry name" value="Ground-like"/>
    <property type="match status" value="1"/>
</dbReference>
<keyword evidence="3" id="KW-1185">Reference proteome</keyword>
<feature type="non-terminal residue" evidence="2">
    <location>
        <position position="1"/>
    </location>
</feature>
<gene>
    <name evidence="2" type="ORF">FL83_23167</name>
</gene>
<feature type="domain" description="Ground-like" evidence="1">
    <location>
        <begin position="63"/>
        <end position="134"/>
    </location>
</feature>
<comment type="caution">
    <text evidence="2">The sequence shown here is derived from an EMBL/GenBank/DDBJ whole genome shotgun (WGS) entry which is preliminary data.</text>
</comment>
<sequence length="136" mass="14855">MYIPYLIYLIFLIDFSTGCAGLFGGGGGGGGCCCQSGCGRKKRSVDEEYQAAEFRGIASRNEDMMCNSPEMKSLIVANMKPTPQASSKSLQLALEDHDSHRYVVVCSENLFHYSIKHDSAYCGARNGSHYCQAFAI</sequence>
<evidence type="ECO:0000259" key="1">
    <source>
        <dbReference type="Pfam" id="PF04155"/>
    </source>
</evidence>
<reference evidence="2" key="1">
    <citation type="submission" date="2017-07" db="EMBL/GenBank/DDBJ databases">
        <title>Caenorhabditis latens genome sequence.</title>
        <authorList>
            <person name="Fierst J.L."/>
        </authorList>
    </citation>
    <scope>NUCLEOTIDE SEQUENCE [LARGE SCALE GENOMIC DNA]</scope>
    <source>
        <strain evidence="2">PX534</strain>
    </source>
</reference>
<organism evidence="2 3">
    <name type="scientific">Caenorhabditis latens</name>
    <dbReference type="NCBI Taxonomy" id="1503980"/>
    <lineage>
        <taxon>Eukaryota</taxon>
        <taxon>Metazoa</taxon>
        <taxon>Ecdysozoa</taxon>
        <taxon>Nematoda</taxon>
        <taxon>Chromadorea</taxon>
        <taxon>Rhabditida</taxon>
        <taxon>Rhabditina</taxon>
        <taxon>Rhabditomorpha</taxon>
        <taxon>Rhabditoidea</taxon>
        <taxon>Rhabditidae</taxon>
        <taxon>Peloderinae</taxon>
        <taxon>Caenorhabditis</taxon>
    </lineage>
</organism>
<evidence type="ECO:0000313" key="3">
    <source>
        <dbReference type="Proteomes" id="UP000216463"/>
    </source>
</evidence>
<protein>
    <recommendedName>
        <fullName evidence="1">Ground-like domain-containing protein</fullName>
    </recommendedName>
</protein>
<dbReference type="EMBL" id="NIPN01000403">
    <property type="protein sequence ID" value="OZF86684.1"/>
    <property type="molecule type" value="Genomic_DNA"/>
</dbReference>
<dbReference type="Proteomes" id="UP000216463">
    <property type="component" value="Unassembled WGS sequence"/>
</dbReference>
<proteinExistence type="predicted"/>
<evidence type="ECO:0000313" key="2">
    <source>
        <dbReference type="EMBL" id="OZF86684.1"/>
    </source>
</evidence>
<name>A0A260ZMN2_9PELO</name>